<dbReference type="EMBL" id="BGPR01081713">
    <property type="protein sequence ID" value="GBL84129.1"/>
    <property type="molecule type" value="Genomic_DNA"/>
</dbReference>
<sequence length="48" mass="6074">MACIHDETYSTVLDNREHWRNHSSFRKLLYEPERYHEHKMMEKSEFNF</sequence>
<gene>
    <name evidence="1" type="ORF">AVEN_27186_1</name>
    <name evidence="2" type="ORF">AVEN_68356_1</name>
</gene>
<organism evidence="2 3">
    <name type="scientific">Araneus ventricosus</name>
    <name type="common">Orbweaver spider</name>
    <name type="synonym">Epeira ventricosa</name>
    <dbReference type="NCBI Taxonomy" id="182803"/>
    <lineage>
        <taxon>Eukaryota</taxon>
        <taxon>Metazoa</taxon>
        <taxon>Ecdysozoa</taxon>
        <taxon>Arthropoda</taxon>
        <taxon>Chelicerata</taxon>
        <taxon>Arachnida</taxon>
        <taxon>Araneae</taxon>
        <taxon>Araneomorphae</taxon>
        <taxon>Entelegynae</taxon>
        <taxon>Araneoidea</taxon>
        <taxon>Araneidae</taxon>
        <taxon>Araneus</taxon>
    </lineage>
</organism>
<evidence type="ECO:0000313" key="3">
    <source>
        <dbReference type="Proteomes" id="UP000499080"/>
    </source>
</evidence>
<feature type="non-terminal residue" evidence="2">
    <location>
        <position position="48"/>
    </location>
</feature>
<dbReference type="AlphaFoldDB" id="A0A4Y2AY31"/>
<comment type="caution">
    <text evidence="2">The sequence shown here is derived from an EMBL/GenBank/DDBJ whole genome shotgun (WGS) entry which is preliminary data.</text>
</comment>
<evidence type="ECO:0000313" key="2">
    <source>
        <dbReference type="EMBL" id="GBL84129.1"/>
    </source>
</evidence>
<reference evidence="2 3" key="1">
    <citation type="journal article" date="2019" name="Sci. Rep.">
        <title>Orb-weaving spider Araneus ventricosus genome elucidates the spidroin gene catalogue.</title>
        <authorList>
            <person name="Kono N."/>
            <person name="Nakamura H."/>
            <person name="Ohtoshi R."/>
            <person name="Moran D.A.P."/>
            <person name="Shinohara A."/>
            <person name="Yoshida Y."/>
            <person name="Fujiwara M."/>
            <person name="Mori M."/>
            <person name="Tomita M."/>
            <person name="Arakawa K."/>
        </authorList>
    </citation>
    <scope>NUCLEOTIDE SEQUENCE [LARGE SCALE GENOMIC DNA]</scope>
</reference>
<dbReference type="Proteomes" id="UP000499080">
    <property type="component" value="Unassembled WGS sequence"/>
</dbReference>
<protein>
    <submittedName>
        <fullName evidence="2">Uncharacterized protein</fullName>
    </submittedName>
</protein>
<keyword evidence="3" id="KW-1185">Reference proteome</keyword>
<accession>A0A4Y2AY31</accession>
<proteinExistence type="predicted"/>
<name>A0A4Y2AY31_ARAVE</name>
<evidence type="ECO:0000313" key="1">
    <source>
        <dbReference type="EMBL" id="GBL84124.1"/>
    </source>
</evidence>
<dbReference type="EMBL" id="BGPR01081712">
    <property type="protein sequence ID" value="GBL84124.1"/>
    <property type="molecule type" value="Genomic_DNA"/>
</dbReference>